<feature type="region of interest" description="Disordered" evidence="1">
    <location>
        <begin position="158"/>
        <end position="186"/>
    </location>
</feature>
<dbReference type="InParanoid" id="M1D9I4"/>
<proteinExistence type="predicted"/>
<dbReference type="HOGENOM" id="CLU_029307_2_2_1"/>
<dbReference type="PANTHER" id="PTHR33180:SF31">
    <property type="entry name" value="POLYPROTEIN PROTEIN"/>
    <property type="match status" value="1"/>
</dbReference>
<organism evidence="2 3">
    <name type="scientific">Solanum tuberosum</name>
    <name type="common">Potato</name>
    <dbReference type="NCBI Taxonomy" id="4113"/>
    <lineage>
        <taxon>Eukaryota</taxon>
        <taxon>Viridiplantae</taxon>
        <taxon>Streptophyta</taxon>
        <taxon>Embryophyta</taxon>
        <taxon>Tracheophyta</taxon>
        <taxon>Spermatophyta</taxon>
        <taxon>Magnoliopsida</taxon>
        <taxon>eudicotyledons</taxon>
        <taxon>Gunneridae</taxon>
        <taxon>Pentapetalae</taxon>
        <taxon>asterids</taxon>
        <taxon>lamiids</taxon>
        <taxon>Solanales</taxon>
        <taxon>Solanaceae</taxon>
        <taxon>Solanoideae</taxon>
        <taxon>Solaneae</taxon>
        <taxon>Solanum</taxon>
    </lineage>
</organism>
<evidence type="ECO:0000313" key="3">
    <source>
        <dbReference type="Proteomes" id="UP000011115"/>
    </source>
</evidence>
<reference evidence="3" key="1">
    <citation type="journal article" date="2011" name="Nature">
        <title>Genome sequence and analysis of the tuber crop potato.</title>
        <authorList>
            <consortium name="The Potato Genome Sequencing Consortium"/>
        </authorList>
    </citation>
    <scope>NUCLEOTIDE SEQUENCE [LARGE SCALE GENOMIC DNA]</scope>
    <source>
        <strain evidence="3">cv. DM1-3 516 R44</strain>
    </source>
</reference>
<dbReference type="EnsemblPlants" id="PGSC0003DMT400085445">
    <property type="protein sequence ID" value="PGSC0003DMT400085445"/>
    <property type="gene ID" value="PGSC0003DMG400035016"/>
</dbReference>
<evidence type="ECO:0000256" key="1">
    <source>
        <dbReference type="SAM" id="MobiDB-lite"/>
    </source>
</evidence>
<feature type="region of interest" description="Disordered" evidence="1">
    <location>
        <begin position="23"/>
        <end position="111"/>
    </location>
</feature>
<dbReference type="PaxDb" id="4113-PGSC0003DMT400085445"/>
<sequence>MAMRAKQKQSFSPIPVLITEISRHAGVPWDTARDYDVTPSSSTDIQRIEAEYTREEGDRRRTAPVDTSPEVDVDLIHTKASLPTPTSGSSTNSIPSSSSQAPGTSSSSQSTKITQAMILRMGHLAHSTDTSIDTPTTRVEACESRQRETSEISALKAKIPPATTGDVPRDEAAVDESDAETDEEQITIREESIYRDLPDLRETIMQSVIQTSRTKTSIAAPSGSGTAVSSEATSGSDA</sequence>
<dbReference type="PANTHER" id="PTHR33180">
    <property type="entry name" value="PHOTOSYSTEM II CP43 REACTION CENTER PROTEIN"/>
    <property type="match status" value="1"/>
</dbReference>
<keyword evidence="3" id="KW-1185">Reference proteome</keyword>
<dbReference type="Proteomes" id="UP000011115">
    <property type="component" value="Unassembled WGS sequence"/>
</dbReference>
<dbReference type="AlphaFoldDB" id="M1D9I4"/>
<dbReference type="eggNOG" id="ENOG502R85P">
    <property type="taxonomic scope" value="Eukaryota"/>
</dbReference>
<feature type="compositionally biased region" description="Basic and acidic residues" evidence="1">
    <location>
        <begin position="46"/>
        <end position="63"/>
    </location>
</feature>
<feature type="region of interest" description="Disordered" evidence="1">
    <location>
        <begin position="211"/>
        <end position="238"/>
    </location>
</feature>
<evidence type="ECO:0000313" key="2">
    <source>
        <dbReference type="EnsemblPlants" id="PGSC0003DMT400085445"/>
    </source>
</evidence>
<reference evidence="2" key="2">
    <citation type="submission" date="2015-06" db="UniProtKB">
        <authorList>
            <consortium name="EnsemblPlants"/>
        </authorList>
    </citation>
    <scope>IDENTIFICATION</scope>
    <source>
        <strain evidence="2">DM1-3 516 R44</strain>
    </source>
</reference>
<feature type="compositionally biased region" description="Acidic residues" evidence="1">
    <location>
        <begin position="173"/>
        <end position="185"/>
    </location>
</feature>
<feature type="compositionally biased region" description="Low complexity" evidence="1">
    <location>
        <begin position="81"/>
        <end position="111"/>
    </location>
</feature>
<accession>M1D9I4</accession>
<dbReference type="Gramene" id="PGSC0003DMT400085445">
    <property type="protein sequence ID" value="PGSC0003DMT400085445"/>
    <property type="gene ID" value="PGSC0003DMG400035016"/>
</dbReference>
<name>M1D9I4_SOLTU</name>
<protein>
    <submittedName>
        <fullName evidence="2">Polyprotein protein</fullName>
    </submittedName>
</protein>